<dbReference type="OrthoDB" id="5234772at2759"/>
<feature type="coiled-coil region" evidence="1">
    <location>
        <begin position="223"/>
        <end position="257"/>
    </location>
</feature>
<dbReference type="eggNOG" id="ENOG502RVVP">
    <property type="taxonomic scope" value="Eukaryota"/>
</dbReference>
<evidence type="ECO:0008006" key="4">
    <source>
        <dbReference type="Google" id="ProtNLM"/>
    </source>
</evidence>
<gene>
    <name evidence="2" type="ORF">UCREL1_11347</name>
</gene>
<dbReference type="KEGG" id="ela:UCREL1_11347"/>
<keyword evidence="3" id="KW-1185">Reference proteome</keyword>
<keyword evidence="1" id="KW-0175">Coiled coil</keyword>
<protein>
    <recommendedName>
        <fullName evidence="4">Suppressor of anucleate metulae protein B</fullName>
    </recommendedName>
</protein>
<dbReference type="Proteomes" id="UP000012174">
    <property type="component" value="Unassembled WGS sequence"/>
</dbReference>
<accession>M7SVV8</accession>
<evidence type="ECO:0000313" key="2">
    <source>
        <dbReference type="EMBL" id="EMR61711.1"/>
    </source>
</evidence>
<organism evidence="2 3">
    <name type="scientific">Eutypa lata (strain UCR-EL1)</name>
    <name type="common">Grapevine dieback disease fungus</name>
    <name type="synonym">Eutypa armeniacae</name>
    <dbReference type="NCBI Taxonomy" id="1287681"/>
    <lineage>
        <taxon>Eukaryota</taxon>
        <taxon>Fungi</taxon>
        <taxon>Dikarya</taxon>
        <taxon>Ascomycota</taxon>
        <taxon>Pezizomycotina</taxon>
        <taxon>Sordariomycetes</taxon>
        <taxon>Xylariomycetidae</taxon>
        <taxon>Xylariales</taxon>
        <taxon>Diatrypaceae</taxon>
        <taxon>Eutypa</taxon>
    </lineage>
</organism>
<sequence>MLEPWDELLNLHKERRLCADDLEIIKTACYKDHGKQHVLQCPECRDRLLNRMRDRYLNSSTKEWFSGRRLFLQELDTMFSKARGGNLDFKTIEQRIHDEKKEWYRDKVKNLGLHAATKSPSQGRLLQHKLNDTSITTEELATELRAAISDDGLSHEVALDDFLNRLKDAKSPQARNEIYVDVFFKPIIDTQGPGKYGKYVDMVRSGIPIMDVMNTMLRDRQSAQSEQDQKQRLQGKLDELKRAKAAHELSLAKKQKARQDRAAAAAAAAASDDQSQLPPCTACSKALDAQDFLACPLCHILSEQYKVENKPVLYCSQKCHDEDYRHRDELHIPERKRKHSEIDDENQLEFALEDKTQYQARKIEEHFITLDDAIKKYQQRTGATVSLE</sequence>
<dbReference type="HOGENOM" id="CLU_033919_0_0_1"/>
<reference evidence="3" key="1">
    <citation type="journal article" date="2013" name="Genome Announc.">
        <title>Draft genome sequence of the grapevine dieback fungus Eutypa lata UCR-EL1.</title>
        <authorList>
            <person name="Blanco-Ulate B."/>
            <person name="Rolshausen P.E."/>
            <person name="Cantu D."/>
        </authorList>
    </citation>
    <scope>NUCLEOTIDE SEQUENCE [LARGE SCALE GENOMIC DNA]</scope>
    <source>
        <strain evidence="3">UCR-EL1</strain>
    </source>
</reference>
<dbReference type="EMBL" id="KB707565">
    <property type="protein sequence ID" value="EMR61711.1"/>
    <property type="molecule type" value="Genomic_DNA"/>
</dbReference>
<dbReference type="AlphaFoldDB" id="M7SVV8"/>
<evidence type="ECO:0000256" key="1">
    <source>
        <dbReference type="SAM" id="Coils"/>
    </source>
</evidence>
<name>M7SVV8_EUTLA</name>
<evidence type="ECO:0000313" key="3">
    <source>
        <dbReference type="Proteomes" id="UP000012174"/>
    </source>
</evidence>
<proteinExistence type="predicted"/>